<evidence type="ECO:0000256" key="8">
    <source>
        <dbReference type="ARBA" id="ARBA00022679"/>
    </source>
</evidence>
<keyword evidence="5" id="KW-0964">Secreted</keyword>
<keyword evidence="11" id="KW-0378">Hydrolase</keyword>
<keyword evidence="8" id="KW-0808">Transferase</keyword>
<keyword evidence="16" id="KW-0843">Virulence</keyword>
<keyword evidence="15" id="KW-1043">Host membrane</keyword>
<comment type="caution">
    <text evidence="22">The sequence shown here is derived from an EMBL/GenBank/DDBJ whole genome shotgun (WGS) entry which is preliminary data.</text>
</comment>
<proteinExistence type="predicted"/>
<keyword evidence="17" id="KW-0446">Lipid-binding</keyword>
<evidence type="ECO:0000256" key="3">
    <source>
        <dbReference type="ARBA" id="ARBA00004613"/>
    </source>
</evidence>
<evidence type="ECO:0000256" key="1">
    <source>
        <dbReference type="ARBA" id="ARBA00001946"/>
    </source>
</evidence>
<protein>
    <recommendedName>
        <fullName evidence="21">Peptidase C80 domain-containing protein</fullName>
    </recommendedName>
</protein>
<gene>
    <name evidence="22" type="ORF">AZO1586I_2541</name>
</gene>
<evidence type="ECO:0000256" key="9">
    <source>
        <dbReference type="ARBA" id="ARBA00022723"/>
    </source>
</evidence>
<evidence type="ECO:0000313" key="23">
    <source>
        <dbReference type="Proteomes" id="UP000626656"/>
    </source>
</evidence>
<dbReference type="CDD" id="cd20500">
    <property type="entry name" value="Peptidase_C80"/>
    <property type="match status" value="1"/>
</dbReference>
<keyword evidence="9" id="KW-0479">Metal-binding</keyword>
<keyword evidence="13" id="KW-0068">Autocatalytic cleavage</keyword>
<reference evidence="22 23" key="1">
    <citation type="submission" date="2020-05" db="EMBL/GenBank/DDBJ databases">
        <authorList>
            <person name="Petersen J."/>
            <person name="Sayavedra L."/>
        </authorList>
    </citation>
    <scope>NUCLEOTIDE SEQUENCE [LARGE SCALE GENOMIC DNA]</scope>
    <source>
        <strain evidence="22">B azoricus SOX ET2 1586I</strain>
    </source>
</reference>
<comment type="cofactor">
    <cofactor evidence="1">
        <name>Mg(2+)</name>
        <dbReference type="ChEBI" id="CHEBI:18420"/>
    </cofactor>
</comment>
<dbReference type="Pfam" id="PF11713">
    <property type="entry name" value="Peptidase_C80"/>
    <property type="match status" value="2"/>
</dbReference>
<keyword evidence="18" id="KW-0472">Membrane</keyword>
<evidence type="ECO:0000256" key="6">
    <source>
        <dbReference type="ARBA" id="ARBA00022656"/>
    </source>
</evidence>
<organism evidence="22 23">
    <name type="scientific">Bathymodiolus thermophilus thioautotrophic gill symbiont</name>
    <dbReference type="NCBI Taxonomy" id="2360"/>
    <lineage>
        <taxon>Bacteria</taxon>
        <taxon>Pseudomonadati</taxon>
        <taxon>Pseudomonadota</taxon>
        <taxon>Gammaproteobacteria</taxon>
        <taxon>sulfur-oxidizing symbionts</taxon>
    </lineage>
</organism>
<evidence type="ECO:0000256" key="13">
    <source>
        <dbReference type="ARBA" id="ARBA00022813"/>
    </source>
</evidence>
<sequence length="780" mass="88279">TNAEVTGRTADIEVDANGRKVMRTGGQKTVYSWDSEDNRITSETQNAKITTNVLIDPLNDLNEEIQRLEKLLESKKFESKRGADYDILTEALHVFNIAQENELKGSLAELTQLRADLYAHLEAYPSSEIAKELSGMHSFVKDLVVDTQAQISREEKEKAYIALTLSVAEKYKKAHVLEVNRKIVALTDIHDQILEISKSNLEFRERLEMDRLGIERQIQIAREDQIELKKWRYPKVVKGSKKLLGKYAHQVIITEVDDLIILKNAESLAGKYPLNTTIINMDAYDNYQVVYGLALDAMPKGDIRVMINAHGTSKGVVGRSIEDVVRHIGIVGEAIGNGSEITKVSLIPCMLGPKYAKMLLPKLREYGIKRTAVSVRLGETTVLDGGRKVVRILDPSRPKEPFLEVYRSEKFKATYAYNGAGKIVPVDSYTDEHYDVSLSINEDGSPKIERIYGNKKIADLQGKLKVYVHAKGFDETNEMLHQFQEKLPSGASMAQLNIKTPKENDWFTQFDALEQGKDLKSLSETFDVDVLVYSNPGDSQATLAISDRGFDTIIVRDKVQFSEAPVLKNSVFLTEYTTPKYQFFEYNSDGFNSDFGMYIYMKSGQIPKIEETLKSLALTSKITTKYSISSMNIVMPKDERDITHYKELAKVLTNKYGIKSTVYYFNPISNKFDQCLSISPGDYEATIYNDLQHLGETQPYNDKKLQSWDTLTQEQTNKLTTESQKTKPDLANHDHQILIQTESDDNVKDSTLKLAFKHPTKTTIVQMDKDGAYRVVYGTQ</sequence>
<keyword evidence="14" id="KW-0460">Magnesium</keyword>
<evidence type="ECO:0000256" key="10">
    <source>
        <dbReference type="ARBA" id="ARBA00022737"/>
    </source>
</evidence>
<comment type="subcellular location">
    <subcellularLocation>
        <location evidence="2">Host cell membrane</location>
    </subcellularLocation>
    <subcellularLocation>
        <location evidence="20">Host cytoplasm</location>
        <location evidence="20">Host cytosol</location>
    </subcellularLocation>
    <subcellularLocation>
        <location evidence="3">Secreted</location>
    </subcellularLocation>
</comment>
<feature type="non-terminal residue" evidence="22">
    <location>
        <position position="780"/>
    </location>
</feature>
<dbReference type="InterPro" id="IPR020974">
    <property type="entry name" value="CPD_dom"/>
</dbReference>
<keyword evidence="4" id="KW-1032">Host cell membrane</keyword>
<accession>A0ABN7GGJ3</accession>
<evidence type="ECO:0000256" key="15">
    <source>
        <dbReference type="ARBA" id="ARBA00022870"/>
    </source>
</evidence>
<name>A0ABN7GGJ3_9GAMM</name>
<keyword evidence="19" id="KW-1035">Host cytoplasm</keyword>
<evidence type="ECO:0000256" key="14">
    <source>
        <dbReference type="ARBA" id="ARBA00022842"/>
    </source>
</evidence>
<evidence type="ECO:0000256" key="19">
    <source>
        <dbReference type="ARBA" id="ARBA00023200"/>
    </source>
</evidence>
<evidence type="ECO:0000256" key="4">
    <source>
        <dbReference type="ARBA" id="ARBA00022511"/>
    </source>
</evidence>
<keyword evidence="6" id="KW-0800">Toxin</keyword>
<evidence type="ECO:0000256" key="2">
    <source>
        <dbReference type="ARBA" id="ARBA00004165"/>
    </source>
</evidence>
<feature type="non-terminal residue" evidence="22">
    <location>
        <position position="1"/>
    </location>
</feature>
<keyword evidence="12" id="KW-0788">Thiol protease</keyword>
<evidence type="ECO:0000256" key="7">
    <source>
        <dbReference type="ARBA" id="ARBA00022670"/>
    </source>
</evidence>
<evidence type="ECO:0000256" key="16">
    <source>
        <dbReference type="ARBA" id="ARBA00023026"/>
    </source>
</evidence>
<evidence type="ECO:0000256" key="5">
    <source>
        <dbReference type="ARBA" id="ARBA00022525"/>
    </source>
</evidence>
<evidence type="ECO:0000256" key="12">
    <source>
        <dbReference type="ARBA" id="ARBA00022807"/>
    </source>
</evidence>
<evidence type="ECO:0000259" key="21">
    <source>
        <dbReference type="PROSITE" id="PS51771"/>
    </source>
</evidence>
<dbReference type="Proteomes" id="UP000626656">
    <property type="component" value="Unassembled WGS sequence"/>
</dbReference>
<evidence type="ECO:0000256" key="20">
    <source>
        <dbReference type="ARBA" id="ARBA00023586"/>
    </source>
</evidence>
<feature type="domain" description="Peptidase C80" evidence="21">
    <location>
        <begin position="238"/>
        <end position="408"/>
    </location>
</feature>
<feature type="domain" description="Peptidase C80" evidence="21">
    <location>
        <begin position="724"/>
        <end position="780"/>
    </location>
</feature>
<dbReference type="Gene3D" id="3.40.50.11050">
    <property type="match status" value="3"/>
</dbReference>
<evidence type="ECO:0000256" key="11">
    <source>
        <dbReference type="ARBA" id="ARBA00022801"/>
    </source>
</evidence>
<evidence type="ECO:0000313" key="22">
    <source>
        <dbReference type="EMBL" id="CAB5508266.1"/>
    </source>
</evidence>
<evidence type="ECO:0000256" key="17">
    <source>
        <dbReference type="ARBA" id="ARBA00023121"/>
    </source>
</evidence>
<dbReference type="EMBL" id="CAHJWF010000578">
    <property type="protein sequence ID" value="CAB5508266.1"/>
    <property type="molecule type" value="Genomic_DNA"/>
</dbReference>
<evidence type="ECO:0000256" key="18">
    <source>
        <dbReference type="ARBA" id="ARBA00023136"/>
    </source>
</evidence>
<keyword evidence="23" id="KW-1185">Reference proteome</keyword>
<keyword evidence="7" id="KW-0645">Protease</keyword>
<dbReference type="PROSITE" id="PS51771">
    <property type="entry name" value="CGT_MARTX_CPD"/>
    <property type="match status" value="2"/>
</dbReference>
<dbReference type="InterPro" id="IPR038383">
    <property type="entry name" value="CPD_dom_sf"/>
</dbReference>
<keyword evidence="10" id="KW-0677">Repeat</keyword>